<evidence type="ECO:0000256" key="8">
    <source>
        <dbReference type="SAM" id="MobiDB-lite"/>
    </source>
</evidence>
<evidence type="ECO:0000259" key="9">
    <source>
        <dbReference type="Pfam" id="PF05506"/>
    </source>
</evidence>
<dbReference type="PANTHER" id="PTHR31956">
    <property type="entry name" value="NON-SPECIFIC PHOSPHOLIPASE C4-RELATED"/>
    <property type="match status" value="1"/>
</dbReference>
<dbReference type="Proteomes" id="UP000198582">
    <property type="component" value="Unassembled WGS sequence"/>
</dbReference>
<dbReference type="STRING" id="394193.SAMN04489732_112222"/>
<dbReference type="InterPro" id="IPR006311">
    <property type="entry name" value="TAT_signal"/>
</dbReference>
<feature type="region of interest" description="Disordered" evidence="8">
    <location>
        <begin position="527"/>
        <end position="567"/>
    </location>
</feature>
<accession>A0A1H8YA29</accession>
<protein>
    <recommendedName>
        <fullName evidence="3">phospholipase C</fullName>
        <ecNumber evidence="3">3.1.4.3</ecNumber>
    </recommendedName>
</protein>
<dbReference type="Pfam" id="PF05506">
    <property type="entry name" value="PLipase_C_C"/>
    <property type="match status" value="2"/>
</dbReference>
<gene>
    <name evidence="10" type="ORF">SAMN04489732_112222</name>
</gene>
<feature type="domain" description="Bacterial phospholipase C C-terminal" evidence="9">
    <location>
        <begin position="687"/>
        <end position="760"/>
    </location>
</feature>
<name>A0A1H8YA29_9PSEU</name>
<dbReference type="GO" id="GO:0016042">
    <property type="term" value="P:lipid catabolic process"/>
    <property type="evidence" value="ECO:0007669"/>
    <property type="project" value="InterPro"/>
</dbReference>
<evidence type="ECO:0000313" key="10">
    <source>
        <dbReference type="EMBL" id="SEP49005.1"/>
    </source>
</evidence>
<keyword evidence="5" id="KW-0378">Hydrolase</keyword>
<reference evidence="10 11" key="1">
    <citation type="submission" date="2016-10" db="EMBL/GenBank/DDBJ databases">
        <authorList>
            <person name="de Groot N.N."/>
        </authorList>
    </citation>
    <scope>NUCLEOTIDE SEQUENCE [LARGE SCALE GENOMIC DNA]</scope>
    <source>
        <strain evidence="10 11">DSM 44993</strain>
    </source>
</reference>
<evidence type="ECO:0000256" key="5">
    <source>
        <dbReference type="ARBA" id="ARBA00022801"/>
    </source>
</evidence>
<dbReference type="OrthoDB" id="4181857at2"/>
<comment type="subcellular location">
    <subcellularLocation>
        <location evidence="1">Secreted</location>
        <location evidence="1">Cell wall</location>
    </subcellularLocation>
</comment>
<dbReference type="AlphaFoldDB" id="A0A1H8YA29"/>
<dbReference type="PROSITE" id="PS51318">
    <property type="entry name" value="TAT"/>
    <property type="match status" value="1"/>
</dbReference>
<evidence type="ECO:0000256" key="1">
    <source>
        <dbReference type="ARBA" id="ARBA00004191"/>
    </source>
</evidence>
<evidence type="ECO:0000256" key="4">
    <source>
        <dbReference type="ARBA" id="ARBA00022512"/>
    </source>
</evidence>
<dbReference type="Gene3D" id="3.40.720.10">
    <property type="entry name" value="Alkaline Phosphatase, subunit A"/>
    <property type="match status" value="2"/>
</dbReference>
<keyword evidence="11" id="KW-1185">Reference proteome</keyword>
<organism evidence="10 11">
    <name type="scientific">Amycolatopsis saalfeldensis</name>
    <dbReference type="NCBI Taxonomy" id="394193"/>
    <lineage>
        <taxon>Bacteria</taxon>
        <taxon>Bacillati</taxon>
        <taxon>Actinomycetota</taxon>
        <taxon>Actinomycetes</taxon>
        <taxon>Pseudonocardiales</taxon>
        <taxon>Pseudonocardiaceae</taxon>
        <taxon>Amycolatopsis</taxon>
    </lineage>
</organism>
<evidence type="ECO:0000256" key="3">
    <source>
        <dbReference type="ARBA" id="ARBA00012018"/>
    </source>
</evidence>
<dbReference type="InterPro" id="IPR008475">
    <property type="entry name" value="PLipase_C_C"/>
</dbReference>
<comment type="catalytic activity">
    <reaction evidence="7">
        <text>a 1,2-diacyl-sn-glycero-3-phosphocholine + H2O = phosphocholine + a 1,2-diacyl-sn-glycerol + H(+)</text>
        <dbReference type="Rhea" id="RHEA:10604"/>
        <dbReference type="ChEBI" id="CHEBI:15377"/>
        <dbReference type="ChEBI" id="CHEBI:15378"/>
        <dbReference type="ChEBI" id="CHEBI:17815"/>
        <dbReference type="ChEBI" id="CHEBI:57643"/>
        <dbReference type="ChEBI" id="CHEBI:295975"/>
        <dbReference type="EC" id="3.1.4.3"/>
    </reaction>
    <physiologicalReaction direction="left-to-right" evidence="7">
        <dbReference type="Rhea" id="RHEA:10605"/>
    </physiologicalReaction>
</comment>
<proteinExistence type="inferred from homology"/>
<evidence type="ECO:0000256" key="7">
    <source>
        <dbReference type="ARBA" id="ARBA00048421"/>
    </source>
</evidence>
<keyword evidence="6" id="KW-0843">Virulence</keyword>
<dbReference type="RefSeq" id="WP_091621174.1">
    <property type="nucleotide sequence ID" value="NZ_FOEF01000012.1"/>
</dbReference>
<dbReference type="Pfam" id="PF04185">
    <property type="entry name" value="Phosphoesterase"/>
    <property type="match status" value="2"/>
</dbReference>
<dbReference type="InterPro" id="IPR007312">
    <property type="entry name" value="Phosphoesterase"/>
</dbReference>
<dbReference type="EMBL" id="FOEF01000012">
    <property type="protein sequence ID" value="SEP49005.1"/>
    <property type="molecule type" value="Genomic_DNA"/>
</dbReference>
<dbReference type="GO" id="GO:0034480">
    <property type="term" value="F:phosphatidylcholine phospholipase C activity"/>
    <property type="evidence" value="ECO:0007669"/>
    <property type="project" value="UniProtKB-EC"/>
</dbReference>
<keyword evidence="4" id="KW-0134">Cell wall</keyword>
<evidence type="ECO:0000256" key="2">
    <source>
        <dbReference type="ARBA" id="ARBA00009717"/>
    </source>
</evidence>
<evidence type="ECO:0000256" key="6">
    <source>
        <dbReference type="ARBA" id="ARBA00023026"/>
    </source>
</evidence>
<dbReference type="PANTHER" id="PTHR31956:SF1">
    <property type="entry name" value="NON-SPECIFIC PHOSPHOLIPASE C1"/>
    <property type="match status" value="1"/>
</dbReference>
<feature type="domain" description="Bacterial phospholipase C C-terminal" evidence="9">
    <location>
        <begin position="570"/>
        <end position="667"/>
    </location>
</feature>
<sequence>MDRRGFLRNAVGGVGALSLLPASMVRALAAPAPPGGLGNVEHVVILMQENRSFDHYFGTLRGVRGFADLNAVQLPTGRSVFHQPGGSEGYVLPFPTSLQNLNGLDHSLGSGNQAWHLGRYDQWCAAKSPTTMAYYPPEELEFYHQLAGAFTSCDHYHCSVAGPTLPNRRYLMTGKVDNPAAYENIETLMRDVILGSDAGLRFALAFGDQAVADGVAALLRGVASPPVASVLGPLVKGAVGFDLSSPVYRRMTDDPNLPANLLEALQGFRWTSYPERLESRGVSWRVYQEWDNYGDNVLDYFAPFVRVMEKVLRNTGTGAAPLPYRTLEYFYRDVAAKPADRPRLLKLLDAGLKTLTPAELRLFERGLYRAEAGGLLGEFRRDVENGTLPTVSWLVLPEQQTEHPVWGPAYGAKAVHDLLDVVCSDPKTWNKTAFLLNYDENDGFFDHVLPPTAPPGSGGDNALGIPVGLGARVPMTVISPWSKGGVSSEVFDHTSVLRLLELVTGVDEPNISAWRRSVTGDLTTALDFTTSAPPSLPPVPAPAEQPGTGKNQPVPSPQAAPVQRAGTTAKRPLPYAPLVNLRQDAAHGQVVVTMGHGGAPGSTSIQYSLHANAFRDFATAEAAPARYDVAPGQPVTENVDATRDGAAGKYDLSCYAPNGFQARFAGDLTQAGATIEVTAATSPLGGRPLTLTLANTGKKPVVLTVKANAYRAGGPWTFAVAPAATVTAPFPTAAPREGSGWYDLTITADADAGFLRRFRGYIETGRPGLTSDDAAPFNRLQPDRSLYEWGRGFVMAYDTATPVSEHQLAVYADPDATALFRVPSEPPKLAVPLPPGSARGTVDVPAGKAPLPSGSYTAYHLTADGRPLAPPARVRVAPRLTTEKTAYRPQDRVSAAYTTDRPSGWNWIGLYLDHGTDPDYHDYLEYQWADGAAGTREFVLKDRAPGTTLFVCLLAANGYVPLSEPARFRIVDGSTVDGQRS</sequence>
<feature type="compositionally biased region" description="Pro residues" evidence="8">
    <location>
        <begin position="534"/>
        <end position="543"/>
    </location>
</feature>
<evidence type="ECO:0000313" key="11">
    <source>
        <dbReference type="Proteomes" id="UP000198582"/>
    </source>
</evidence>
<dbReference type="InterPro" id="IPR017850">
    <property type="entry name" value="Alkaline_phosphatase_core_sf"/>
</dbReference>
<comment type="similarity">
    <text evidence="2">Belongs to the bacterial phospholipase C family.</text>
</comment>
<dbReference type="EC" id="3.1.4.3" evidence="3"/>
<keyword evidence="4" id="KW-0964">Secreted</keyword>